<keyword evidence="2" id="KW-1185">Reference proteome</keyword>
<evidence type="ECO:0000313" key="1">
    <source>
        <dbReference type="EMBL" id="MFC5906430.1"/>
    </source>
</evidence>
<dbReference type="SUPFAM" id="SSF55486">
    <property type="entry name" value="Metalloproteases ('zincins'), catalytic domain"/>
    <property type="match status" value="1"/>
</dbReference>
<reference evidence="2" key="1">
    <citation type="journal article" date="2019" name="Int. J. Syst. Evol. Microbiol.">
        <title>The Global Catalogue of Microorganisms (GCM) 10K type strain sequencing project: providing services to taxonomists for standard genome sequencing and annotation.</title>
        <authorList>
            <consortium name="The Broad Institute Genomics Platform"/>
            <consortium name="The Broad Institute Genome Sequencing Center for Infectious Disease"/>
            <person name="Wu L."/>
            <person name="Ma J."/>
        </authorList>
    </citation>
    <scope>NUCLEOTIDE SEQUENCE [LARGE SCALE GENOMIC DNA]</scope>
    <source>
        <strain evidence="2">JCM 4816</strain>
    </source>
</reference>
<proteinExistence type="predicted"/>
<organism evidence="1 2">
    <name type="scientific">Streptacidiphilus monticola</name>
    <dbReference type="NCBI Taxonomy" id="2161674"/>
    <lineage>
        <taxon>Bacteria</taxon>
        <taxon>Bacillati</taxon>
        <taxon>Actinomycetota</taxon>
        <taxon>Actinomycetes</taxon>
        <taxon>Kitasatosporales</taxon>
        <taxon>Streptomycetaceae</taxon>
        <taxon>Streptacidiphilus</taxon>
    </lineage>
</organism>
<dbReference type="RefSeq" id="WP_380579825.1">
    <property type="nucleotide sequence ID" value="NZ_JBHSQJ010000012.1"/>
</dbReference>
<sequence>MSGTDEPGIAAAPEAEPGLGVTRRRVLAVGGSLVAATLAGTALWRAKGEPRAVADPDAAVQALLDRRSAAVLARDAAALRGTSLASAAEQDTALLRNLAEVPLASWHWRLVSTGAFPLPAAVGSRRRIAATLELAYRLRGFDAAPVTARAYAVLEQTAAGWRWGGRPDSPAGDTLLWDLGPAGAAAGRQALVLGLQRTPSELAALAAEADRAVAAVSALWGRAWGQRTVVLAPLALDQFASLLGTSPAAVSALAAVTTGELGAADARRTERITLNPQVWDGLNALGRSAVLTHETTHVATRTQTQSWTPRWLSEGVAEWTAYRATGRTPRQLAPELAESAATVPSSLPADADFDATATDLPVAYQRSWMACRTLVHRWGEPALVAFYAAVSRTDLDRACADILRTTPQAFADLCHQDLLAAFR</sequence>
<gene>
    <name evidence="1" type="ORF">ACFP3V_04255</name>
</gene>
<evidence type="ECO:0000313" key="2">
    <source>
        <dbReference type="Proteomes" id="UP001596174"/>
    </source>
</evidence>
<dbReference type="EMBL" id="JBHSQJ010000012">
    <property type="protein sequence ID" value="MFC5906430.1"/>
    <property type="molecule type" value="Genomic_DNA"/>
</dbReference>
<comment type="caution">
    <text evidence="1">The sequence shown here is derived from an EMBL/GenBank/DDBJ whole genome shotgun (WGS) entry which is preliminary data.</text>
</comment>
<name>A0ABW1FXH1_9ACTN</name>
<dbReference type="PROSITE" id="PS51318">
    <property type="entry name" value="TAT"/>
    <property type="match status" value="1"/>
</dbReference>
<protein>
    <submittedName>
        <fullName evidence="1">Uncharacterized protein</fullName>
    </submittedName>
</protein>
<dbReference type="InterPro" id="IPR006311">
    <property type="entry name" value="TAT_signal"/>
</dbReference>
<accession>A0ABW1FXH1</accession>
<dbReference type="Proteomes" id="UP001596174">
    <property type="component" value="Unassembled WGS sequence"/>
</dbReference>